<keyword evidence="2" id="KW-1185">Reference proteome</keyword>
<organism evidence="1 2">
    <name type="scientific">Rhizopogon vinicolor AM-OR11-026</name>
    <dbReference type="NCBI Taxonomy" id="1314800"/>
    <lineage>
        <taxon>Eukaryota</taxon>
        <taxon>Fungi</taxon>
        <taxon>Dikarya</taxon>
        <taxon>Basidiomycota</taxon>
        <taxon>Agaricomycotina</taxon>
        <taxon>Agaricomycetes</taxon>
        <taxon>Agaricomycetidae</taxon>
        <taxon>Boletales</taxon>
        <taxon>Suillineae</taxon>
        <taxon>Rhizopogonaceae</taxon>
        <taxon>Rhizopogon</taxon>
    </lineage>
</organism>
<evidence type="ECO:0000313" key="1">
    <source>
        <dbReference type="EMBL" id="OAX34539.1"/>
    </source>
</evidence>
<accession>A0A1B7MPL1</accession>
<evidence type="ECO:0000313" key="2">
    <source>
        <dbReference type="Proteomes" id="UP000092154"/>
    </source>
</evidence>
<dbReference type="Proteomes" id="UP000092154">
    <property type="component" value="Unassembled WGS sequence"/>
</dbReference>
<dbReference type="InParanoid" id="A0A1B7MPL1"/>
<dbReference type="AlphaFoldDB" id="A0A1B7MPL1"/>
<protein>
    <submittedName>
        <fullName evidence="1">Uncharacterized protein</fullName>
    </submittedName>
</protein>
<gene>
    <name evidence="1" type="ORF">K503DRAFT_803498</name>
</gene>
<sequence length="62" mass="6706">MDIKQQWTLKDLGQGFVTIGMPAIGGGFDYVWDLPEDCSGKSVVINAPTIADTQSWSFQLAG</sequence>
<reference evidence="1 2" key="1">
    <citation type="submission" date="2016-06" db="EMBL/GenBank/DDBJ databases">
        <title>Comparative genomics of the ectomycorrhizal sister species Rhizopogon vinicolor and Rhizopogon vesiculosus (Basidiomycota: Boletales) reveals a divergence of the mating type B locus.</title>
        <authorList>
            <consortium name="DOE Joint Genome Institute"/>
            <person name="Mujic A.B."/>
            <person name="Kuo A."/>
            <person name="Tritt A."/>
            <person name="Lipzen A."/>
            <person name="Chen C."/>
            <person name="Johnson J."/>
            <person name="Sharma A."/>
            <person name="Barry K."/>
            <person name="Grigoriev I.V."/>
            <person name="Spatafora J.W."/>
        </authorList>
    </citation>
    <scope>NUCLEOTIDE SEQUENCE [LARGE SCALE GENOMIC DNA]</scope>
    <source>
        <strain evidence="1 2">AM-OR11-026</strain>
    </source>
</reference>
<dbReference type="EMBL" id="KV448598">
    <property type="protein sequence ID" value="OAX34539.1"/>
    <property type="molecule type" value="Genomic_DNA"/>
</dbReference>
<name>A0A1B7MPL1_9AGAM</name>
<proteinExistence type="predicted"/>